<reference evidence="2 3" key="1">
    <citation type="submission" date="2023-02" db="EMBL/GenBank/DDBJ databases">
        <title>Genome sequence of Sphingobacterium sp. KACC 22765.</title>
        <authorList>
            <person name="Kim S."/>
            <person name="Heo J."/>
            <person name="Kwon S.-W."/>
        </authorList>
    </citation>
    <scope>NUCLEOTIDE SEQUENCE [LARGE SCALE GENOMIC DNA]</scope>
    <source>
        <strain evidence="2 3">KACC 22765</strain>
    </source>
</reference>
<evidence type="ECO:0000313" key="2">
    <source>
        <dbReference type="EMBL" id="WDF68036.1"/>
    </source>
</evidence>
<feature type="chain" id="PRO_5047351998" description="HEAT repeat domain-containing protein" evidence="1">
    <location>
        <begin position="21"/>
        <end position="359"/>
    </location>
</feature>
<keyword evidence="3" id="KW-1185">Reference proteome</keyword>
<accession>A0ABY7WHR4</accession>
<sequence length="359" mass="40233">MKNIALAGLLFIAMCSCCFAQKTNGKLITWEATDNHGKTKLTVEGEVTISDDDQRITAISKNGSISFEQKSATLEVTPASDGTLLYRINKKQKTVLDAHDEQLLTSVVEMMISRGINAESRTKRLYTQGGSAAVLQELPKLHGDYARQKYLSALLNLGINSAEMVQLLENSGRYLSSDYYHAELLADVMKTSLMEEATFKAYLTIVRDMKSDYYQYTTLQKLMKATLTTEQTASVVGIVKTMQSDYYQAEVYQDLLKQEAFGGAAFNETLEMVFAMNSDYYKSEIIKNLIKRKLTEDNWAGLIGYASKIGSDYYQSELLLNIADKMPQNEALKKSLNEAAKAIKSEYYYGKLMRKLAAS</sequence>
<keyword evidence="1" id="KW-0732">Signal</keyword>
<evidence type="ECO:0000256" key="1">
    <source>
        <dbReference type="SAM" id="SignalP"/>
    </source>
</evidence>
<evidence type="ECO:0000313" key="3">
    <source>
        <dbReference type="Proteomes" id="UP001221558"/>
    </source>
</evidence>
<evidence type="ECO:0008006" key="4">
    <source>
        <dbReference type="Google" id="ProtNLM"/>
    </source>
</evidence>
<dbReference type="RefSeq" id="WP_274266773.1">
    <property type="nucleotide sequence ID" value="NZ_CP117880.1"/>
</dbReference>
<gene>
    <name evidence="2" type="ORF">PQ465_17280</name>
</gene>
<dbReference type="Proteomes" id="UP001221558">
    <property type="component" value="Chromosome"/>
</dbReference>
<name>A0ABY7WHR4_9SPHI</name>
<proteinExistence type="predicted"/>
<feature type="signal peptide" evidence="1">
    <location>
        <begin position="1"/>
        <end position="20"/>
    </location>
</feature>
<dbReference type="EMBL" id="CP117880">
    <property type="protein sequence ID" value="WDF68036.1"/>
    <property type="molecule type" value="Genomic_DNA"/>
</dbReference>
<protein>
    <recommendedName>
        <fullName evidence="4">HEAT repeat domain-containing protein</fullName>
    </recommendedName>
</protein>
<dbReference type="PROSITE" id="PS51257">
    <property type="entry name" value="PROKAR_LIPOPROTEIN"/>
    <property type="match status" value="1"/>
</dbReference>
<organism evidence="2 3">
    <name type="scientific">Sphingobacterium oryzagri</name>
    <dbReference type="NCBI Taxonomy" id="3025669"/>
    <lineage>
        <taxon>Bacteria</taxon>
        <taxon>Pseudomonadati</taxon>
        <taxon>Bacteroidota</taxon>
        <taxon>Sphingobacteriia</taxon>
        <taxon>Sphingobacteriales</taxon>
        <taxon>Sphingobacteriaceae</taxon>
        <taxon>Sphingobacterium</taxon>
    </lineage>
</organism>